<protein>
    <submittedName>
        <fullName evidence="1">L-tyrosine 3-hydroxylase</fullName>
    </submittedName>
</protein>
<comment type="caution">
    <text evidence="1">The sequence shown here is derived from an EMBL/GenBank/DDBJ whole genome shotgun (WGS) entry which is preliminary data.</text>
</comment>
<dbReference type="AlphaFoldDB" id="A0A6H9YL88"/>
<proteinExistence type="predicted"/>
<evidence type="ECO:0000313" key="2">
    <source>
        <dbReference type="Proteomes" id="UP000468735"/>
    </source>
</evidence>
<sequence length="331" mass="36957">MHPLEAPAVVTTLPSGAEWEFGGHPYGLEPLALPSRWVPRTVPVDPMQIEELRERLAHASPASVHDLRPDSAEDIDRLFWFRWITAHQTTFLLWQMLGAILRESEAARVEHEELATQARLLVCGYSLMLMYGSSAPRHIYGPVIRMPMARQHVNLTGAWARDYPPVRPLIRGKVTIGSGTVAEALRHECELNEQVHEGIAAKVLSSGEVSLLQSPKPKGRQQIPRDTLMWLYDGIFLTSREAVSPLAVGSQLVRRLHAIFLDITANGLYPSFAPSAHEEPPRLRTPEVMRRKAGLTDCVLEILSFVSAPATQAHPSRTVRTSSTMRKLRTT</sequence>
<dbReference type="Proteomes" id="UP000468735">
    <property type="component" value="Unassembled WGS sequence"/>
</dbReference>
<evidence type="ECO:0000313" key="1">
    <source>
        <dbReference type="EMBL" id="KAB2343772.1"/>
    </source>
</evidence>
<gene>
    <name evidence="1" type="ORF">F8566_34235</name>
</gene>
<reference evidence="1 2" key="1">
    <citation type="submission" date="2019-09" db="EMBL/GenBank/DDBJ databases">
        <title>Actinomadura physcomitrii sp. nov., a novel actinomycete isolated from moss [Physcomitrium sphaericum (Ludw) Fuernr].</title>
        <authorList>
            <person name="Zhuang X."/>
            <person name="Liu C."/>
        </authorList>
    </citation>
    <scope>NUCLEOTIDE SEQUENCE [LARGE SCALE GENOMIC DNA]</scope>
    <source>
        <strain evidence="1 2">HMC1</strain>
    </source>
</reference>
<accession>A0A6H9YL88</accession>
<dbReference type="RefSeq" id="WP_151565996.1">
    <property type="nucleotide sequence ID" value="NZ_WBMT01000018.1"/>
</dbReference>
<dbReference type="EMBL" id="WBMT01000018">
    <property type="protein sequence ID" value="KAB2343772.1"/>
    <property type="molecule type" value="Genomic_DNA"/>
</dbReference>
<organism evidence="1 2">
    <name type="scientific">Actinomadura rudentiformis</name>
    <dbReference type="NCBI Taxonomy" id="359158"/>
    <lineage>
        <taxon>Bacteria</taxon>
        <taxon>Bacillati</taxon>
        <taxon>Actinomycetota</taxon>
        <taxon>Actinomycetes</taxon>
        <taxon>Streptosporangiales</taxon>
        <taxon>Thermomonosporaceae</taxon>
        <taxon>Actinomadura</taxon>
    </lineage>
</organism>
<name>A0A6H9YL88_9ACTN</name>
<keyword evidence="2" id="KW-1185">Reference proteome</keyword>
<dbReference type="OrthoDB" id="3687546at2"/>